<dbReference type="Gene3D" id="3.10.129.10">
    <property type="entry name" value="Hotdog Thioesterase"/>
    <property type="match status" value="1"/>
</dbReference>
<dbReference type="PANTHER" id="PTHR31793:SF27">
    <property type="entry name" value="NOVEL THIOESTERASE SUPERFAMILY DOMAIN AND SAPOSIN A-TYPE DOMAIN CONTAINING PROTEIN (0610012H03RIK)"/>
    <property type="match status" value="1"/>
</dbReference>
<dbReference type="InterPro" id="IPR029069">
    <property type="entry name" value="HotDog_dom_sf"/>
</dbReference>
<dbReference type="EMBL" id="AP017470">
    <property type="protein sequence ID" value="BBB33162.1"/>
    <property type="molecule type" value="Genomic_DNA"/>
</dbReference>
<dbReference type="KEGG" id="thyd:TTHT_1687"/>
<dbReference type="Pfam" id="PF13279">
    <property type="entry name" value="4HBT_2"/>
    <property type="match status" value="1"/>
</dbReference>
<accession>A0A7R6PUX8</accession>
<gene>
    <name evidence="3" type="ORF">TTHT_1687</name>
</gene>
<dbReference type="Proteomes" id="UP000595564">
    <property type="component" value="Chromosome"/>
</dbReference>
<evidence type="ECO:0008006" key="5">
    <source>
        <dbReference type="Google" id="ProtNLM"/>
    </source>
</evidence>
<dbReference type="PANTHER" id="PTHR31793">
    <property type="entry name" value="4-HYDROXYBENZOYL-COA THIOESTERASE FAMILY MEMBER"/>
    <property type="match status" value="1"/>
</dbReference>
<dbReference type="InterPro" id="IPR050563">
    <property type="entry name" value="4-hydroxybenzoyl-CoA_TE"/>
</dbReference>
<comment type="similarity">
    <text evidence="1">Belongs to the 4-hydroxybenzoyl-CoA thioesterase family.</text>
</comment>
<dbReference type="GO" id="GO:0047617">
    <property type="term" value="F:fatty acyl-CoA hydrolase activity"/>
    <property type="evidence" value="ECO:0007669"/>
    <property type="project" value="TreeGrafter"/>
</dbReference>
<protein>
    <recommendedName>
        <fullName evidence="5">Thioesterase superfamily protein</fullName>
    </recommendedName>
</protein>
<sequence length="261" mass="30429">MEKMIVDSLKNTVLCAFKEAVKRAQVKSPAKIFNFEFENFNCRAKKKCFAVLEFNENSIDSMKAGMFSQAFSILLEKDNIKTSFRRENGVCLIEIFKPSKIKKEDFSGRIKLKINKEETFFSCQKKPKKVYVHKIRVRFRDLDAMGHVSNNVFLVYLEEARVGFKEHVAKERGGSLQFCSVVAGHSIEYLAPIFLGEELGVEIFISHLTEKSYRFNYTILNRKTKQIKARAYTNMVGYDYKKQVVKNLPEEFFRQIEDYVV</sequence>
<organism evidence="3 4">
    <name type="scientific">Thermotomaculum hydrothermale</name>
    <dbReference type="NCBI Taxonomy" id="981385"/>
    <lineage>
        <taxon>Bacteria</taxon>
        <taxon>Pseudomonadati</taxon>
        <taxon>Acidobacteriota</taxon>
        <taxon>Holophagae</taxon>
        <taxon>Thermotomaculales</taxon>
        <taxon>Thermotomaculaceae</taxon>
        <taxon>Thermotomaculum</taxon>
    </lineage>
</organism>
<proteinExistence type="inferred from homology"/>
<evidence type="ECO:0000256" key="1">
    <source>
        <dbReference type="ARBA" id="ARBA00005953"/>
    </source>
</evidence>
<dbReference type="CDD" id="cd00586">
    <property type="entry name" value="4HBT"/>
    <property type="match status" value="1"/>
</dbReference>
<reference evidence="3 4" key="1">
    <citation type="journal article" date="2012" name="Extremophiles">
        <title>Thermotomaculum hydrothermale gen. nov., sp. nov., a novel heterotrophic thermophile within the phylum Acidobacteria from a deep-sea hydrothermal vent chimney in the Southern Okinawa Trough.</title>
        <authorList>
            <person name="Izumi H."/>
            <person name="Nunoura T."/>
            <person name="Miyazaki M."/>
            <person name="Mino S."/>
            <person name="Toki T."/>
            <person name="Takai K."/>
            <person name="Sako Y."/>
            <person name="Sawabe T."/>
            <person name="Nakagawa S."/>
        </authorList>
    </citation>
    <scope>NUCLEOTIDE SEQUENCE [LARGE SCALE GENOMIC DNA]</scope>
    <source>
        <strain evidence="3 4">AC55</strain>
    </source>
</reference>
<evidence type="ECO:0000313" key="4">
    <source>
        <dbReference type="Proteomes" id="UP000595564"/>
    </source>
</evidence>
<dbReference type="SUPFAM" id="SSF54637">
    <property type="entry name" value="Thioesterase/thiol ester dehydrase-isomerase"/>
    <property type="match status" value="1"/>
</dbReference>
<name>A0A7R6PUX8_9BACT</name>
<dbReference type="RefSeq" id="WP_201327467.1">
    <property type="nucleotide sequence ID" value="NZ_AP017470.1"/>
</dbReference>
<keyword evidence="4" id="KW-1185">Reference proteome</keyword>
<evidence type="ECO:0000313" key="3">
    <source>
        <dbReference type="EMBL" id="BBB33162.1"/>
    </source>
</evidence>
<dbReference type="AlphaFoldDB" id="A0A7R6PUX8"/>
<evidence type="ECO:0000256" key="2">
    <source>
        <dbReference type="ARBA" id="ARBA00022801"/>
    </source>
</evidence>
<keyword evidence="2" id="KW-0378">Hydrolase</keyword>